<evidence type="ECO:0000256" key="13">
    <source>
        <dbReference type="ARBA" id="ARBA00023204"/>
    </source>
</evidence>
<dbReference type="GO" id="GO:0034039">
    <property type="term" value="F:8-oxo-7,8-dihydroguanine DNA N-glycosylase activity"/>
    <property type="evidence" value="ECO:0007669"/>
    <property type="project" value="TreeGrafter"/>
</dbReference>
<dbReference type="GO" id="GO:0006284">
    <property type="term" value="P:base-excision repair"/>
    <property type="evidence" value="ECO:0007669"/>
    <property type="project" value="InterPro"/>
</dbReference>
<protein>
    <recommendedName>
        <fullName evidence="6">Adenine DNA glycosylase</fullName>
        <ecNumber evidence="5">3.2.2.31</ecNumber>
    </recommendedName>
</protein>
<evidence type="ECO:0000313" key="17">
    <source>
        <dbReference type="EMBL" id="SQH73066.1"/>
    </source>
</evidence>
<dbReference type="InterPro" id="IPR029119">
    <property type="entry name" value="MutY_C"/>
</dbReference>
<evidence type="ECO:0000256" key="7">
    <source>
        <dbReference type="ARBA" id="ARBA00022485"/>
    </source>
</evidence>
<dbReference type="EC" id="3.2.2.31" evidence="5"/>
<evidence type="ECO:0000256" key="10">
    <source>
        <dbReference type="ARBA" id="ARBA00022801"/>
    </source>
</evidence>
<dbReference type="GO" id="GO:0046872">
    <property type="term" value="F:metal ion binding"/>
    <property type="evidence" value="ECO:0007669"/>
    <property type="project" value="UniProtKB-KW"/>
</dbReference>
<dbReference type="InterPro" id="IPR023170">
    <property type="entry name" value="HhH_base_excis_C"/>
</dbReference>
<dbReference type="GO" id="GO:0006298">
    <property type="term" value="P:mismatch repair"/>
    <property type="evidence" value="ECO:0007669"/>
    <property type="project" value="TreeGrafter"/>
</dbReference>
<evidence type="ECO:0000256" key="11">
    <source>
        <dbReference type="ARBA" id="ARBA00023004"/>
    </source>
</evidence>
<evidence type="ECO:0000259" key="15">
    <source>
        <dbReference type="SMART" id="SM00478"/>
    </source>
</evidence>
<dbReference type="Proteomes" id="UP000249300">
    <property type="component" value="Chromosome 1"/>
</dbReference>
<dbReference type="Gene3D" id="1.10.1670.10">
    <property type="entry name" value="Helix-hairpin-Helix base-excision DNA repair enzymes (C-terminal)"/>
    <property type="match status" value="1"/>
</dbReference>
<dbReference type="Pfam" id="PF00633">
    <property type="entry name" value="HHH"/>
    <property type="match status" value="1"/>
</dbReference>
<dbReference type="EMBL" id="LS483447">
    <property type="protein sequence ID" value="SQH73066.1"/>
    <property type="molecule type" value="Genomic_DNA"/>
</dbReference>
<organism evidence="17 19">
    <name type="scientific">Porphyromonas crevioricanis</name>
    <dbReference type="NCBI Taxonomy" id="393921"/>
    <lineage>
        <taxon>Bacteria</taxon>
        <taxon>Pseudomonadati</taxon>
        <taxon>Bacteroidota</taxon>
        <taxon>Bacteroidia</taxon>
        <taxon>Bacteroidales</taxon>
        <taxon>Porphyromonadaceae</taxon>
        <taxon>Porphyromonas</taxon>
    </lineage>
</organism>
<dbReference type="PANTHER" id="PTHR42944:SF1">
    <property type="entry name" value="ADENINE DNA GLYCOSYLASE"/>
    <property type="match status" value="1"/>
</dbReference>
<comment type="catalytic activity">
    <reaction evidence="1">
        <text>Hydrolyzes free adenine bases from 7,8-dihydro-8-oxoguanine:adenine mismatched double-stranded DNA, leaving an apurinic site.</text>
        <dbReference type="EC" id="3.2.2.31"/>
    </reaction>
</comment>
<keyword evidence="9" id="KW-0227">DNA damage</keyword>
<evidence type="ECO:0000256" key="1">
    <source>
        <dbReference type="ARBA" id="ARBA00000843"/>
    </source>
</evidence>
<reference evidence="17 19" key="2">
    <citation type="submission" date="2018-06" db="EMBL/GenBank/DDBJ databases">
        <authorList>
            <consortium name="Pathogen Informatics"/>
            <person name="Doyle S."/>
        </authorList>
    </citation>
    <scope>NUCLEOTIDE SEQUENCE [LARGE SCALE GENOMIC DNA]</scope>
    <source>
        <strain evidence="17 19">NCTC12858</strain>
    </source>
</reference>
<dbReference type="CDD" id="cd00056">
    <property type="entry name" value="ENDO3c"/>
    <property type="match status" value="1"/>
</dbReference>
<dbReference type="InterPro" id="IPR005760">
    <property type="entry name" value="A/G_AdeGlyc_MutY"/>
</dbReference>
<dbReference type="InterPro" id="IPR004035">
    <property type="entry name" value="Endouclease-III_FeS-bd_BS"/>
</dbReference>
<keyword evidence="8" id="KW-0479">Metal-binding</keyword>
<dbReference type="InterPro" id="IPR003651">
    <property type="entry name" value="Endonuclease3_FeS-loop_motif"/>
</dbReference>
<evidence type="ECO:0000256" key="9">
    <source>
        <dbReference type="ARBA" id="ARBA00022763"/>
    </source>
</evidence>
<dbReference type="InterPro" id="IPR044298">
    <property type="entry name" value="MIG/MutY"/>
</dbReference>
<evidence type="ECO:0000256" key="2">
    <source>
        <dbReference type="ARBA" id="ARBA00001966"/>
    </source>
</evidence>
<dbReference type="SMART" id="SM00478">
    <property type="entry name" value="ENDO3c"/>
    <property type="match status" value="1"/>
</dbReference>
<dbReference type="RefSeq" id="WP_036890382.1">
    <property type="nucleotide sequence ID" value="NZ_JQJC01000030.1"/>
</dbReference>
<dbReference type="Gene3D" id="1.10.340.30">
    <property type="entry name" value="Hypothetical protein, domain 2"/>
    <property type="match status" value="1"/>
</dbReference>
<evidence type="ECO:0000313" key="19">
    <source>
        <dbReference type="Proteomes" id="UP000249300"/>
    </source>
</evidence>
<dbReference type="Pfam" id="PF10576">
    <property type="entry name" value="EndIII_4Fe-2S"/>
    <property type="match status" value="1"/>
</dbReference>
<dbReference type="GO" id="GO:0035485">
    <property type="term" value="F:adenine/guanine mispair binding"/>
    <property type="evidence" value="ECO:0007669"/>
    <property type="project" value="TreeGrafter"/>
</dbReference>
<proteinExistence type="inferred from homology"/>
<evidence type="ECO:0000313" key="18">
    <source>
        <dbReference type="Proteomes" id="UP000030136"/>
    </source>
</evidence>
<evidence type="ECO:0000256" key="12">
    <source>
        <dbReference type="ARBA" id="ARBA00023014"/>
    </source>
</evidence>
<comment type="similarity">
    <text evidence="4">Belongs to the Nth/MutY family.</text>
</comment>
<evidence type="ECO:0000256" key="4">
    <source>
        <dbReference type="ARBA" id="ARBA00008343"/>
    </source>
</evidence>
<keyword evidence="14 17" id="KW-0326">Glycosidase</keyword>
<dbReference type="InterPro" id="IPR000445">
    <property type="entry name" value="HhH_motif"/>
</dbReference>
<gene>
    <name evidence="17" type="primary">mutY</name>
    <name evidence="16" type="ORF">HQ38_09880</name>
    <name evidence="17" type="ORF">NCTC12858_00904</name>
</gene>
<dbReference type="PROSITE" id="PS01155">
    <property type="entry name" value="ENDONUCLEASE_III_2"/>
    <property type="match status" value="1"/>
</dbReference>
<dbReference type="PROSITE" id="PS00764">
    <property type="entry name" value="ENDONUCLEASE_III_1"/>
    <property type="match status" value="1"/>
</dbReference>
<evidence type="ECO:0000256" key="5">
    <source>
        <dbReference type="ARBA" id="ARBA00012045"/>
    </source>
</evidence>
<accession>A0A2X4PGP3</accession>
<dbReference type="AlphaFoldDB" id="A0A2X4PGP3"/>
<keyword evidence="11" id="KW-0408">Iron</keyword>
<keyword evidence="12" id="KW-0411">Iron-sulfur</keyword>
<dbReference type="Pfam" id="PF00730">
    <property type="entry name" value="HhH-GPD"/>
    <property type="match status" value="1"/>
</dbReference>
<dbReference type="GO" id="GO:0032357">
    <property type="term" value="F:oxidized purine DNA binding"/>
    <property type="evidence" value="ECO:0007669"/>
    <property type="project" value="TreeGrafter"/>
</dbReference>
<dbReference type="InterPro" id="IPR003265">
    <property type="entry name" value="HhH-GPD_domain"/>
</dbReference>
<name>A0A2X4PGP3_9PORP</name>
<feature type="domain" description="HhH-GPD" evidence="15">
    <location>
        <begin position="49"/>
        <end position="200"/>
    </location>
</feature>
<dbReference type="NCBIfam" id="TIGR01084">
    <property type="entry name" value="mutY"/>
    <property type="match status" value="1"/>
</dbReference>
<evidence type="ECO:0000313" key="16">
    <source>
        <dbReference type="EMBL" id="KGN93063.1"/>
    </source>
</evidence>
<reference evidence="16 18" key="1">
    <citation type="submission" date="2014-08" db="EMBL/GenBank/DDBJ databases">
        <title>Porphyromonas crevioricanis strain:COT-253_OH1447 Genome sequencing.</title>
        <authorList>
            <person name="Wallis C."/>
            <person name="Deusch O."/>
            <person name="O'Flynn C."/>
            <person name="Davis I."/>
            <person name="Jospin G."/>
            <person name="Darling A.E."/>
            <person name="Coil D.A."/>
            <person name="Alexiev A."/>
            <person name="Horsfall A."/>
            <person name="Kirkwood N."/>
            <person name="Harris S."/>
            <person name="Eisen J.A."/>
        </authorList>
    </citation>
    <scope>NUCLEOTIDE SEQUENCE [LARGE SCALE GENOMIC DNA]</scope>
    <source>
        <strain evidence="18">COT-253 OH1447</strain>
        <strain evidence="16">COT-253_OH1447</strain>
    </source>
</reference>
<keyword evidence="19" id="KW-1185">Reference proteome</keyword>
<dbReference type="PANTHER" id="PTHR42944">
    <property type="entry name" value="ADENINE DNA GLYCOSYLASE"/>
    <property type="match status" value="1"/>
</dbReference>
<keyword evidence="10 17" id="KW-0378">Hydrolase</keyword>
<keyword evidence="7" id="KW-0004">4Fe-4S</keyword>
<dbReference type="SMART" id="SM00525">
    <property type="entry name" value="FES"/>
    <property type="match status" value="1"/>
</dbReference>
<dbReference type="SUPFAM" id="SSF48150">
    <property type="entry name" value="DNA-glycosylase"/>
    <property type="match status" value="1"/>
</dbReference>
<comment type="cofactor">
    <cofactor evidence="2">
        <name>[4Fe-4S] cluster</name>
        <dbReference type="ChEBI" id="CHEBI:49883"/>
    </cofactor>
</comment>
<comment type="function">
    <text evidence="3">Adenine glycosylase active on G-A mispairs. MutY also corrects error-prone DNA synthesis past GO lesions which are due to the oxidatively damaged form of guanine: 7,8-dihydro-8-oxoguanine (8-oxo-dGTP).</text>
</comment>
<dbReference type="EMBL" id="JQJC01000030">
    <property type="protein sequence ID" value="KGN93063.1"/>
    <property type="molecule type" value="Genomic_DNA"/>
</dbReference>
<dbReference type="CDD" id="cd03431">
    <property type="entry name" value="NUDIX_DNA_Glycosylase_C-MutY"/>
    <property type="match status" value="1"/>
</dbReference>
<dbReference type="InterPro" id="IPR004036">
    <property type="entry name" value="Endonuclease-III-like_CS2"/>
</dbReference>
<dbReference type="FunFam" id="1.10.340.30:FF:000002">
    <property type="entry name" value="Adenine DNA glycosylase"/>
    <property type="match status" value="1"/>
</dbReference>
<dbReference type="GO" id="GO:0051539">
    <property type="term" value="F:4 iron, 4 sulfur cluster binding"/>
    <property type="evidence" value="ECO:0007669"/>
    <property type="project" value="UniProtKB-KW"/>
</dbReference>
<sequence>MPSLSCLPDESVATALFRRSLIGWYERDHRPLPWRETANPYFVWLSEVILQQTRVEQGTAYYHRFIEAFPTVFHLADADEDQVLKLWQGLGYYSRARNLRVAAQRLVQEYGGSLPADRKKLLALPGIGPYTAAAILSFAYDLPFVAVDGNVQRVVSRLFALPLPVDSPQGKKEVDRLADLLLDREHPRLFNNATMELGATVCLPVSPRCSDCPVADFCLAQKLGTAEELPLKSPKRQLRDRYFHYIDVRDSRSASPLMLLGRRGGGDIWQGLYQPLLVETPVAMEPADFLASDSFVSLKRSFPSLEPKGYTSVETHVLTHQRIHARLYRAEADLETSCLDDYPPYQLIMVDDLPIYAFPRLLEILWKKGDVLF</sequence>
<dbReference type="KEGG" id="pcre:NCTC12858_00904"/>
<evidence type="ECO:0000256" key="14">
    <source>
        <dbReference type="ARBA" id="ARBA00023295"/>
    </source>
</evidence>
<keyword evidence="13" id="KW-0234">DNA repair</keyword>
<dbReference type="GO" id="GO:0000701">
    <property type="term" value="F:purine-specific mismatch base pair DNA N-glycosylase activity"/>
    <property type="evidence" value="ECO:0007669"/>
    <property type="project" value="UniProtKB-EC"/>
</dbReference>
<evidence type="ECO:0000256" key="6">
    <source>
        <dbReference type="ARBA" id="ARBA00022023"/>
    </source>
</evidence>
<evidence type="ECO:0000256" key="3">
    <source>
        <dbReference type="ARBA" id="ARBA00002933"/>
    </source>
</evidence>
<evidence type="ECO:0000256" key="8">
    <source>
        <dbReference type="ARBA" id="ARBA00022723"/>
    </source>
</evidence>
<dbReference type="Proteomes" id="UP000030136">
    <property type="component" value="Unassembled WGS sequence"/>
</dbReference>
<dbReference type="InterPro" id="IPR011257">
    <property type="entry name" value="DNA_glycosylase"/>
</dbReference>